<dbReference type="AlphaFoldDB" id="A0A9D1T267"/>
<comment type="caution">
    <text evidence="2">The sequence shown here is derived from an EMBL/GenBank/DDBJ whole genome shotgun (WGS) entry which is preliminary data.</text>
</comment>
<evidence type="ECO:0000313" key="3">
    <source>
        <dbReference type="Proteomes" id="UP000886812"/>
    </source>
</evidence>
<name>A0A9D1T267_9BACT</name>
<dbReference type="GO" id="GO:0016301">
    <property type="term" value="F:kinase activity"/>
    <property type="evidence" value="ECO:0007669"/>
    <property type="project" value="InterPro"/>
</dbReference>
<dbReference type="Pfam" id="PF02661">
    <property type="entry name" value="Fic"/>
    <property type="match status" value="1"/>
</dbReference>
<dbReference type="NCBIfam" id="TIGR01550">
    <property type="entry name" value="DOC_P1"/>
    <property type="match status" value="1"/>
</dbReference>
<accession>A0A9D1T267</accession>
<gene>
    <name evidence="2" type="ORF">IAC75_04635</name>
</gene>
<dbReference type="InterPro" id="IPR053737">
    <property type="entry name" value="Type_II_TA_Toxin"/>
</dbReference>
<reference evidence="2" key="2">
    <citation type="journal article" date="2021" name="PeerJ">
        <title>Extensive microbial diversity within the chicken gut microbiome revealed by metagenomics and culture.</title>
        <authorList>
            <person name="Gilroy R."/>
            <person name="Ravi A."/>
            <person name="Getino M."/>
            <person name="Pursley I."/>
            <person name="Horton D.L."/>
            <person name="Alikhan N.F."/>
            <person name="Baker D."/>
            <person name="Gharbi K."/>
            <person name="Hall N."/>
            <person name="Watson M."/>
            <person name="Adriaenssens E.M."/>
            <person name="Foster-Nyarko E."/>
            <person name="Jarju S."/>
            <person name="Secka A."/>
            <person name="Antonio M."/>
            <person name="Oren A."/>
            <person name="Chaudhuri R.R."/>
            <person name="La Ragione R."/>
            <person name="Hildebrand F."/>
            <person name="Pallen M.J."/>
        </authorList>
    </citation>
    <scope>NUCLEOTIDE SEQUENCE</scope>
    <source>
        <strain evidence="2">10669</strain>
    </source>
</reference>
<protein>
    <submittedName>
        <fullName evidence="2">Type II toxin-antitoxin system death-on-curing family toxin</fullName>
    </submittedName>
</protein>
<evidence type="ECO:0000259" key="1">
    <source>
        <dbReference type="PROSITE" id="PS51459"/>
    </source>
</evidence>
<dbReference type="InterPro" id="IPR003812">
    <property type="entry name" value="Fido"/>
</dbReference>
<sequence>MTVPAEPLFLSREDVEEIHAYQTRVFGGSPGLRDSGLLESAVATPQSSFGGKFLYADVFEMAAAYMVSIIGNHPFLDGNKRTGAMSAAVFLEVNGYDFRADASEFTAVAFKAA</sequence>
<dbReference type="PROSITE" id="PS51459">
    <property type="entry name" value="FIDO"/>
    <property type="match status" value="1"/>
</dbReference>
<proteinExistence type="predicted"/>
<dbReference type="EMBL" id="DVOG01000123">
    <property type="protein sequence ID" value="HIV04421.1"/>
    <property type="molecule type" value="Genomic_DNA"/>
</dbReference>
<feature type="domain" description="Fido" evidence="1">
    <location>
        <begin position="10"/>
        <end position="113"/>
    </location>
</feature>
<dbReference type="Proteomes" id="UP000886812">
    <property type="component" value="Unassembled WGS sequence"/>
</dbReference>
<reference evidence="2" key="1">
    <citation type="submission" date="2020-10" db="EMBL/GenBank/DDBJ databases">
        <authorList>
            <person name="Gilroy R."/>
        </authorList>
    </citation>
    <scope>NUCLEOTIDE SEQUENCE</scope>
    <source>
        <strain evidence="2">10669</strain>
    </source>
</reference>
<dbReference type="Gene3D" id="1.20.120.1870">
    <property type="entry name" value="Fic/DOC protein, Fido domain"/>
    <property type="match status" value="1"/>
</dbReference>
<dbReference type="PIRSF" id="PIRSF018297">
    <property type="entry name" value="Doc"/>
    <property type="match status" value="1"/>
</dbReference>
<organism evidence="2 3">
    <name type="scientific">Candidatus Spyradosoma merdigallinarum</name>
    <dbReference type="NCBI Taxonomy" id="2840950"/>
    <lineage>
        <taxon>Bacteria</taxon>
        <taxon>Pseudomonadati</taxon>
        <taxon>Verrucomicrobiota</taxon>
        <taxon>Opitutia</taxon>
        <taxon>Opitutia incertae sedis</taxon>
        <taxon>Candidatus Spyradosoma</taxon>
    </lineage>
</organism>
<dbReference type="PANTHER" id="PTHR39426">
    <property type="entry name" value="HOMOLOGY TO DEATH-ON-CURING PROTEIN OF PHAGE P1"/>
    <property type="match status" value="1"/>
</dbReference>
<dbReference type="SUPFAM" id="SSF140931">
    <property type="entry name" value="Fic-like"/>
    <property type="match status" value="1"/>
</dbReference>
<dbReference type="InterPro" id="IPR036597">
    <property type="entry name" value="Fido-like_dom_sf"/>
</dbReference>
<dbReference type="PANTHER" id="PTHR39426:SF1">
    <property type="entry name" value="HOMOLOGY TO DEATH-ON-CURING PROTEIN OF PHAGE P1"/>
    <property type="match status" value="1"/>
</dbReference>
<dbReference type="InterPro" id="IPR006440">
    <property type="entry name" value="Doc"/>
</dbReference>
<evidence type="ECO:0000313" key="2">
    <source>
        <dbReference type="EMBL" id="HIV04421.1"/>
    </source>
</evidence>